<evidence type="ECO:0000313" key="2">
    <source>
        <dbReference type="Proteomes" id="UP000263486"/>
    </source>
</evidence>
<name>A0ABX9KD15_9FUSO</name>
<dbReference type="EMBL" id="QUAJ01000048">
    <property type="protein sequence ID" value="REI39372.1"/>
    <property type="molecule type" value="Genomic_DNA"/>
</dbReference>
<sequence length="94" mass="10977">MIDLRLIDEIKLILEGAGYEFLESGSNQALEHPKEIRIRFDGDESVELEPHIFEANDIKKYLKEFKIIEHDPDVIDIKTGETHKSYYSMIIGRK</sequence>
<organism evidence="1 2">
    <name type="scientific">Psychrilyobacter piezotolerans</name>
    <dbReference type="NCBI Taxonomy" id="2293438"/>
    <lineage>
        <taxon>Bacteria</taxon>
        <taxon>Fusobacteriati</taxon>
        <taxon>Fusobacteriota</taxon>
        <taxon>Fusobacteriia</taxon>
        <taxon>Fusobacteriales</taxon>
        <taxon>Fusobacteriaceae</taxon>
        <taxon>Psychrilyobacter</taxon>
    </lineage>
</organism>
<dbReference type="Proteomes" id="UP000263486">
    <property type="component" value="Unassembled WGS sequence"/>
</dbReference>
<accession>A0ABX9KD15</accession>
<keyword evidence="2" id="KW-1185">Reference proteome</keyword>
<protein>
    <submittedName>
        <fullName evidence="1">Uncharacterized protein</fullName>
    </submittedName>
</protein>
<reference evidence="1 2" key="1">
    <citation type="submission" date="2018-08" db="EMBL/GenBank/DDBJ databases">
        <title>Draft genome sequence of Psychrilyobacter sp. strain SD5 isolated from Black Sea water.</title>
        <authorList>
            <person name="Yadav S."/>
            <person name="Villanueva L."/>
            <person name="Damste J.S.S."/>
        </authorList>
    </citation>
    <scope>NUCLEOTIDE SEQUENCE [LARGE SCALE GENOMIC DNA]</scope>
    <source>
        <strain evidence="1 2">SD5</strain>
    </source>
</reference>
<dbReference type="RefSeq" id="WP_147269628.1">
    <property type="nucleotide sequence ID" value="NZ_JAACIO010000045.1"/>
</dbReference>
<evidence type="ECO:0000313" key="1">
    <source>
        <dbReference type="EMBL" id="REI39372.1"/>
    </source>
</evidence>
<comment type="caution">
    <text evidence="1">The sequence shown here is derived from an EMBL/GenBank/DDBJ whole genome shotgun (WGS) entry which is preliminary data.</text>
</comment>
<proteinExistence type="predicted"/>
<gene>
    <name evidence="1" type="ORF">DYH56_15040</name>
</gene>